<dbReference type="PANTHER" id="PTHR30146">
    <property type="entry name" value="LACI-RELATED TRANSCRIPTIONAL REPRESSOR"/>
    <property type="match status" value="1"/>
</dbReference>
<keyword evidence="1" id="KW-0805">Transcription regulation</keyword>
<dbReference type="GO" id="GO:0000976">
    <property type="term" value="F:transcription cis-regulatory region binding"/>
    <property type="evidence" value="ECO:0007669"/>
    <property type="project" value="TreeGrafter"/>
</dbReference>
<dbReference type="GO" id="GO:0003700">
    <property type="term" value="F:DNA-binding transcription factor activity"/>
    <property type="evidence" value="ECO:0007669"/>
    <property type="project" value="TreeGrafter"/>
</dbReference>
<keyword evidence="6" id="KW-1185">Reference proteome</keyword>
<dbReference type="SUPFAM" id="SSF53822">
    <property type="entry name" value="Periplasmic binding protein-like I"/>
    <property type="match status" value="1"/>
</dbReference>
<dbReference type="InterPro" id="IPR046335">
    <property type="entry name" value="LacI/GalR-like_sensor"/>
</dbReference>
<evidence type="ECO:0000259" key="4">
    <source>
        <dbReference type="PROSITE" id="PS50932"/>
    </source>
</evidence>
<dbReference type="Proteomes" id="UP000190774">
    <property type="component" value="Unassembled WGS sequence"/>
</dbReference>
<dbReference type="RefSeq" id="WP_078813326.1">
    <property type="nucleotide sequence ID" value="NZ_FUYE01000006.1"/>
</dbReference>
<dbReference type="Gene3D" id="1.10.260.40">
    <property type="entry name" value="lambda repressor-like DNA-binding domains"/>
    <property type="match status" value="1"/>
</dbReference>
<accession>A0A1T4XY41</accession>
<dbReference type="InterPro" id="IPR000843">
    <property type="entry name" value="HTH_LacI"/>
</dbReference>
<organism evidence="5 6">
    <name type="scientific">Prosthecobacter debontii</name>
    <dbReference type="NCBI Taxonomy" id="48467"/>
    <lineage>
        <taxon>Bacteria</taxon>
        <taxon>Pseudomonadati</taxon>
        <taxon>Verrucomicrobiota</taxon>
        <taxon>Verrucomicrobiia</taxon>
        <taxon>Verrucomicrobiales</taxon>
        <taxon>Verrucomicrobiaceae</taxon>
        <taxon>Prosthecobacter</taxon>
    </lineage>
</organism>
<sequence length="344" mass="38531">MSVTLQQIAQTAGVSAMTVSRVMHQSPRVSVETRERVQAAIQQLGYQPDPHLARMMTMVRGRKKARVRAVIAVIRETAPKDALHQTAYQYVPIEAIRQRAEQHGYLVEEFWLGQDGLDSEKLVRILQARGIEGIIVSPQSSQMLCAQLDYRAFAAATFGFGLTQPSLHRAAGNMNLGIQMAVKQLSARGYERIGLAVTQWIDHRAEGAYSGAMLHAQQSLPVGQRVPVLLFPHNDFSRCRKEFMDWMDAHHPDALITFDQHVPEWLNKMGLRVPEDIGLVVHDWTPTMKGYAGIYQRRDHVAAAGVDLVATQLLQNETGVPEVPRQILIPPQWIEGESIRAKLV</sequence>
<keyword evidence="3" id="KW-0804">Transcription</keyword>
<gene>
    <name evidence="5" type="ORF">SAMN02745166_02107</name>
</gene>
<keyword evidence="2" id="KW-0238">DNA-binding</keyword>
<evidence type="ECO:0000256" key="1">
    <source>
        <dbReference type="ARBA" id="ARBA00023015"/>
    </source>
</evidence>
<protein>
    <submittedName>
        <fullName evidence="5">LacI family transcriptional regulator</fullName>
    </submittedName>
</protein>
<dbReference type="SMART" id="SM00354">
    <property type="entry name" value="HTH_LACI"/>
    <property type="match status" value="1"/>
</dbReference>
<dbReference type="PROSITE" id="PS50932">
    <property type="entry name" value="HTH_LACI_2"/>
    <property type="match status" value="1"/>
</dbReference>
<dbReference type="EMBL" id="FUYE01000006">
    <property type="protein sequence ID" value="SKA94138.1"/>
    <property type="molecule type" value="Genomic_DNA"/>
</dbReference>
<dbReference type="STRING" id="48467.SAMN02745166_02107"/>
<evidence type="ECO:0000256" key="3">
    <source>
        <dbReference type="ARBA" id="ARBA00023163"/>
    </source>
</evidence>
<dbReference type="PANTHER" id="PTHR30146:SF109">
    <property type="entry name" value="HTH-TYPE TRANSCRIPTIONAL REGULATOR GALS"/>
    <property type="match status" value="1"/>
</dbReference>
<dbReference type="CDD" id="cd01392">
    <property type="entry name" value="HTH_LacI"/>
    <property type="match status" value="1"/>
</dbReference>
<dbReference type="Pfam" id="PF13377">
    <property type="entry name" value="Peripla_BP_3"/>
    <property type="match status" value="1"/>
</dbReference>
<evidence type="ECO:0000256" key="2">
    <source>
        <dbReference type="ARBA" id="ARBA00023125"/>
    </source>
</evidence>
<dbReference type="OrthoDB" id="183213at2"/>
<dbReference type="SUPFAM" id="SSF47413">
    <property type="entry name" value="lambda repressor-like DNA-binding domains"/>
    <property type="match status" value="1"/>
</dbReference>
<dbReference type="Gene3D" id="3.40.50.2300">
    <property type="match status" value="2"/>
</dbReference>
<feature type="domain" description="HTH lacI-type" evidence="4">
    <location>
        <begin position="3"/>
        <end position="57"/>
    </location>
</feature>
<dbReference type="InterPro" id="IPR028082">
    <property type="entry name" value="Peripla_BP_I"/>
</dbReference>
<dbReference type="InterPro" id="IPR010982">
    <property type="entry name" value="Lambda_DNA-bd_dom_sf"/>
</dbReference>
<dbReference type="AlphaFoldDB" id="A0A1T4XY41"/>
<reference evidence="6" key="1">
    <citation type="submission" date="2017-02" db="EMBL/GenBank/DDBJ databases">
        <authorList>
            <person name="Varghese N."/>
            <person name="Submissions S."/>
        </authorList>
    </citation>
    <scope>NUCLEOTIDE SEQUENCE [LARGE SCALE GENOMIC DNA]</scope>
    <source>
        <strain evidence="6">ATCC 700200</strain>
    </source>
</reference>
<evidence type="ECO:0000313" key="5">
    <source>
        <dbReference type="EMBL" id="SKA94138.1"/>
    </source>
</evidence>
<proteinExistence type="predicted"/>
<dbReference type="Pfam" id="PF00356">
    <property type="entry name" value="LacI"/>
    <property type="match status" value="1"/>
</dbReference>
<name>A0A1T4XY41_9BACT</name>
<evidence type="ECO:0000313" key="6">
    <source>
        <dbReference type="Proteomes" id="UP000190774"/>
    </source>
</evidence>